<proteinExistence type="predicted"/>
<feature type="transmembrane region" description="Helical" evidence="1">
    <location>
        <begin position="71"/>
        <end position="101"/>
    </location>
</feature>
<protein>
    <submittedName>
        <fullName evidence="2">Uncharacterized protein</fullName>
    </submittedName>
</protein>
<keyword evidence="1" id="KW-1133">Transmembrane helix</keyword>
<keyword evidence="1" id="KW-0812">Transmembrane</keyword>
<dbReference type="AlphaFoldDB" id="A0A4P2VUU3"/>
<organism evidence="2 3">
    <name type="scientific">Fluviispira sanaruensis</name>
    <dbReference type="NCBI Taxonomy" id="2493639"/>
    <lineage>
        <taxon>Bacteria</taxon>
        <taxon>Pseudomonadati</taxon>
        <taxon>Bdellovibrionota</taxon>
        <taxon>Oligoflexia</taxon>
        <taxon>Silvanigrellales</taxon>
        <taxon>Silvanigrellaceae</taxon>
        <taxon>Fluviispira</taxon>
    </lineage>
</organism>
<evidence type="ECO:0000256" key="1">
    <source>
        <dbReference type="SAM" id="Phobius"/>
    </source>
</evidence>
<accession>A0A4P2VUU3</accession>
<keyword evidence="3" id="KW-1185">Reference proteome</keyword>
<feature type="transmembrane region" description="Helical" evidence="1">
    <location>
        <begin position="32"/>
        <end position="59"/>
    </location>
</feature>
<evidence type="ECO:0000313" key="2">
    <source>
        <dbReference type="EMBL" id="BBH52652.1"/>
    </source>
</evidence>
<evidence type="ECO:0000313" key="3">
    <source>
        <dbReference type="Proteomes" id="UP000291236"/>
    </source>
</evidence>
<dbReference type="KEGG" id="sbf:JCM31447_10930"/>
<dbReference type="RefSeq" id="WP_130607325.1">
    <property type="nucleotide sequence ID" value="NZ_AP019368.1"/>
</dbReference>
<gene>
    <name evidence="2" type="ORF">JCM31447_10930</name>
</gene>
<sequence>MPIRFFSCAAFIFSVVCCLFATFFLIANESPIAFTFISLVNFLLCLAISFECFLHIFVLKFSVTRSIIIEALLIAICSIAINQLYGWVTFAAMLAIIFLSFGQQILDTNYLKEEEELKELRKLNFK</sequence>
<feature type="transmembrane region" description="Helical" evidence="1">
    <location>
        <begin position="5"/>
        <end position="26"/>
    </location>
</feature>
<dbReference type="EMBL" id="AP019368">
    <property type="protein sequence ID" value="BBH52652.1"/>
    <property type="molecule type" value="Genomic_DNA"/>
</dbReference>
<dbReference type="Proteomes" id="UP000291236">
    <property type="component" value="Chromosome"/>
</dbReference>
<name>A0A4P2VUU3_FLUSA</name>
<reference evidence="2 3" key="1">
    <citation type="submission" date="2018-12" db="EMBL/GenBank/DDBJ databases">
        <title>Rubrispira sanarue gen. nov., sp., nov., a member of the order Silvanigrellales, isolated from a brackish lake in Hamamatsu Japan.</title>
        <authorList>
            <person name="Maejima Y."/>
            <person name="Iino T."/>
            <person name="Muraguchi Y."/>
            <person name="Fukuda K."/>
            <person name="Nojiri H."/>
            <person name="Ohkuma M."/>
            <person name="Moriuchi R."/>
            <person name="Dohra H."/>
            <person name="Kimbara K."/>
            <person name="Shintani M."/>
        </authorList>
    </citation>
    <scope>NUCLEOTIDE SEQUENCE [LARGE SCALE GENOMIC DNA]</scope>
    <source>
        <strain evidence="2 3">RF1110005</strain>
    </source>
</reference>
<keyword evidence="1" id="KW-0472">Membrane</keyword>